<dbReference type="Gene3D" id="3.40.50.620">
    <property type="entry name" value="HUPs"/>
    <property type="match status" value="2"/>
</dbReference>
<feature type="domain" description="Glutamyl/glutaminyl-tRNA synthetase class Ib catalytic" evidence="9">
    <location>
        <begin position="190"/>
        <end position="261"/>
    </location>
</feature>
<dbReference type="Pfam" id="PF00749">
    <property type="entry name" value="tRNA-synt_1c"/>
    <property type="match status" value="2"/>
</dbReference>
<dbReference type="GeneID" id="93094647"/>
<dbReference type="EC" id="6.1.1.17" evidence="10"/>
<dbReference type="InterPro" id="IPR020058">
    <property type="entry name" value="Glu/Gln-tRNA-synth_Ib_cat-dom"/>
</dbReference>
<dbReference type="GO" id="GO:0005829">
    <property type="term" value="C:cytosol"/>
    <property type="evidence" value="ECO:0007669"/>
    <property type="project" value="TreeGrafter"/>
</dbReference>
<dbReference type="PANTHER" id="PTHR43311">
    <property type="entry name" value="GLUTAMATE--TRNA LIGASE"/>
    <property type="match status" value="1"/>
</dbReference>
<keyword evidence="2" id="KW-0479">Metal-binding</keyword>
<dbReference type="PRINTS" id="PR00987">
    <property type="entry name" value="TRNASYNTHGLU"/>
</dbReference>
<evidence type="ECO:0000256" key="4">
    <source>
        <dbReference type="ARBA" id="ARBA00022833"/>
    </source>
</evidence>
<evidence type="ECO:0000256" key="1">
    <source>
        <dbReference type="ARBA" id="ARBA00022598"/>
    </source>
</evidence>
<evidence type="ECO:0000256" key="6">
    <source>
        <dbReference type="ARBA" id="ARBA00023146"/>
    </source>
</evidence>
<evidence type="ECO:0000256" key="3">
    <source>
        <dbReference type="ARBA" id="ARBA00022741"/>
    </source>
</evidence>
<proteinExistence type="inferred from homology"/>
<dbReference type="OrthoDB" id="9807503at2"/>
<dbReference type="Proteomes" id="UP000029082">
    <property type="component" value="Unassembled WGS sequence"/>
</dbReference>
<dbReference type="GO" id="GO:0006424">
    <property type="term" value="P:glutamyl-tRNA aminoacylation"/>
    <property type="evidence" value="ECO:0007669"/>
    <property type="project" value="TreeGrafter"/>
</dbReference>
<protein>
    <submittedName>
        <fullName evidence="10">Glutamate--tRNA ligase</fullName>
        <ecNumber evidence="10">6.1.1.17</ecNumber>
    </submittedName>
</protein>
<name>A0A087BR35_9BIFI</name>
<dbReference type="STRING" id="1437603.GCA_000771525_01634"/>
<organism evidence="10 11">
    <name type="scientific">Bifidobacterium mongoliense DSM 21395</name>
    <dbReference type="NCBI Taxonomy" id="1437603"/>
    <lineage>
        <taxon>Bacteria</taxon>
        <taxon>Bacillati</taxon>
        <taxon>Actinomycetota</taxon>
        <taxon>Actinomycetes</taxon>
        <taxon>Bifidobacteriales</taxon>
        <taxon>Bifidobacteriaceae</taxon>
        <taxon>Bifidobacterium</taxon>
    </lineage>
</organism>
<evidence type="ECO:0000259" key="9">
    <source>
        <dbReference type="Pfam" id="PF00749"/>
    </source>
</evidence>
<dbReference type="InterPro" id="IPR014729">
    <property type="entry name" value="Rossmann-like_a/b/a_fold"/>
</dbReference>
<keyword evidence="11" id="KW-1185">Reference proteome</keyword>
<dbReference type="InterPro" id="IPR049940">
    <property type="entry name" value="GluQ/Sye"/>
</dbReference>
<dbReference type="eggNOG" id="COG0008">
    <property type="taxonomic scope" value="Bacteria"/>
</dbReference>
<keyword evidence="7" id="KW-0648">Protein biosynthesis</keyword>
<feature type="compositionally biased region" description="Basic and acidic residues" evidence="8">
    <location>
        <begin position="342"/>
        <end position="390"/>
    </location>
</feature>
<evidence type="ECO:0000256" key="5">
    <source>
        <dbReference type="ARBA" id="ARBA00022840"/>
    </source>
</evidence>
<gene>
    <name evidence="10" type="ORF">BMON_1686</name>
</gene>
<dbReference type="PANTHER" id="PTHR43311:SF1">
    <property type="entry name" value="GLUTAMYL-Q TRNA(ASP) SYNTHETASE"/>
    <property type="match status" value="1"/>
</dbReference>
<dbReference type="AlphaFoldDB" id="A0A087BR35"/>
<reference evidence="10 11" key="1">
    <citation type="submission" date="2014-03" db="EMBL/GenBank/DDBJ databases">
        <title>Genomics of Bifidobacteria.</title>
        <authorList>
            <person name="Ventura M."/>
            <person name="Milani C."/>
            <person name="Lugli G.A."/>
        </authorList>
    </citation>
    <scope>NUCLEOTIDE SEQUENCE [LARGE SCALE GENOMIC DNA]</scope>
    <source>
        <strain evidence="10 11">DSM 21395</strain>
    </source>
</reference>
<evidence type="ECO:0000256" key="7">
    <source>
        <dbReference type="RuleBase" id="RU363037"/>
    </source>
</evidence>
<evidence type="ECO:0000313" key="10">
    <source>
        <dbReference type="EMBL" id="KFI73485.1"/>
    </source>
</evidence>
<dbReference type="GO" id="GO:0005524">
    <property type="term" value="F:ATP binding"/>
    <property type="evidence" value="ECO:0007669"/>
    <property type="project" value="UniProtKB-KW"/>
</dbReference>
<evidence type="ECO:0000256" key="8">
    <source>
        <dbReference type="SAM" id="MobiDB-lite"/>
    </source>
</evidence>
<dbReference type="SUPFAM" id="SSF52374">
    <property type="entry name" value="Nucleotidylyl transferase"/>
    <property type="match status" value="1"/>
</dbReference>
<accession>A0A087BR35</accession>
<keyword evidence="1 7" id="KW-0436">Ligase</keyword>
<dbReference type="InterPro" id="IPR000924">
    <property type="entry name" value="Glu/Gln-tRNA-synth"/>
</dbReference>
<dbReference type="RefSeq" id="WP_051918052.1">
    <property type="nucleotide sequence ID" value="NZ_JDUO01000007.1"/>
</dbReference>
<sequence>MSGRFAPTPSGRMHIGNVYAMLAAWLSARSQPQGRIALRIEDIDTPRVVPDADRLIMDDLAWLGLDWDGDPVYQSRRDDLYREAFRTLRGDGGLGESRVFPCFCSRADIRAASAPQEGDGFSVYPGTCRRRWADDPDDVRLRLERGDRHAWRVAVPAVGHAGDDGDSGKNRSDGCDCCDVSGGNNGNTGDMGDSVTFQDRVFGPQRFVLSRDVGDAVVLRSDGLFSYQLAVVVDDLLMGVDDIVRGRDLLPSTALQMWIRRLLLDRGFGADAAGACPVATTAASAATPMYAHLLLVDDRAHRRLAKRERSYDLGMLRSDGVEPEQIIGYCAWMLGLCDDGESSARGERSEHDEGLGHGEKSALDESPTRQAMSERDQRIVHDDGEAERVESLPMSAHGEPRPMSAREALAAFSWEKVARVRRDHVLRDPAALGRIGRI</sequence>
<keyword evidence="5 7" id="KW-0067">ATP-binding</keyword>
<feature type="domain" description="Glutamyl/glutaminyl-tRNA synthetase class Ib catalytic" evidence="9">
    <location>
        <begin position="4"/>
        <end position="156"/>
    </location>
</feature>
<dbReference type="PROSITE" id="PS00178">
    <property type="entry name" value="AA_TRNA_LIGASE_I"/>
    <property type="match status" value="1"/>
</dbReference>
<keyword evidence="3 7" id="KW-0547">Nucleotide-binding</keyword>
<evidence type="ECO:0000256" key="2">
    <source>
        <dbReference type="ARBA" id="ARBA00022723"/>
    </source>
</evidence>
<keyword evidence="6 7" id="KW-0030">Aminoacyl-tRNA synthetase</keyword>
<dbReference type="InterPro" id="IPR001412">
    <property type="entry name" value="aa-tRNA-synth_I_CS"/>
</dbReference>
<dbReference type="EMBL" id="JGZE01000033">
    <property type="protein sequence ID" value="KFI73485.1"/>
    <property type="molecule type" value="Genomic_DNA"/>
</dbReference>
<feature type="region of interest" description="Disordered" evidence="8">
    <location>
        <begin position="342"/>
        <end position="401"/>
    </location>
</feature>
<dbReference type="GO" id="GO:0004818">
    <property type="term" value="F:glutamate-tRNA ligase activity"/>
    <property type="evidence" value="ECO:0007669"/>
    <property type="project" value="UniProtKB-EC"/>
</dbReference>
<keyword evidence="4" id="KW-0862">Zinc</keyword>
<evidence type="ECO:0000313" key="11">
    <source>
        <dbReference type="Proteomes" id="UP000029082"/>
    </source>
</evidence>
<comment type="caution">
    <text evidence="10">The sequence shown here is derived from an EMBL/GenBank/DDBJ whole genome shotgun (WGS) entry which is preliminary data.</text>
</comment>
<comment type="similarity">
    <text evidence="7">Belongs to the class-I aminoacyl-tRNA synthetase family.</text>
</comment>